<keyword evidence="1" id="KW-0472">Membrane</keyword>
<dbReference type="Proteomes" id="UP000536441">
    <property type="component" value="Unassembled WGS sequence"/>
</dbReference>
<feature type="transmembrane region" description="Helical" evidence="1">
    <location>
        <begin position="27"/>
        <end position="45"/>
    </location>
</feature>
<keyword evidence="1" id="KW-0812">Transmembrane</keyword>
<sequence length="88" mass="9895">MLGLMFGAFALQFALISSPHYGWLLHRWALFFLLASSAALLGFYVGDRKTRWASFAVLIVLAVSAIDPLHRIIFTAVGGTFEFFTPRW</sequence>
<keyword evidence="1" id="KW-1133">Transmembrane helix</keyword>
<reference evidence="2 3" key="1">
    <citation type="submission" date="2020-05" db="EMBL/GenBank/DDBJ databases">
        <title>Genome Sequencing of Type Strains.</title>
        <authorList>
            <person name="Lemaire J.F."/>
            <person name="Inderbitzin P."/>
            <person name="Gregorio O.A."/>
            <person name="Collins S.B."/>
            <person name="Wespe N."/>
            <person name="Knight-Connoni V."/>
        </authorList>
    </citation>
    <scope>NUCLEOTIDE SEQUENCE [LARGE SCALE GENOMIC DNA]</scope>
    <source>
        <strain evidence="2 3">DSM 100049</strain>
    </source>
</reference>
<dbReference type="AlphaFoldDB" id="A0A7Y6B343"/>
<comment type="caution">
    <text evidence="2">The sequence shown here is derived from an EMBL/GenBank/DDBJ whole genome shotgun (WGS) entry which is preliminary data.</text>
</comment>
<feature type="transmembrane region" description="Helical" evidence="1">
    <location>
        <begin position="52"/>
        <end position="74"/>
    </location>
</feature>
<keyword evidence="3" id="KW-1185">Reference proteome</keyword>
<proteinExistence type="predicted"/>
<dbReference type="EMBL" id="JABMCH010000058">
    <property type="protein sequence ID" value="NUU46541.1"/>
    <property type="molecule type" value="Genomic_DNA"/>
</dbReference>
<accession>A0A7Y6B343</accession>
<organism evidence="2 3">
    <name type="scientific">Sphingomonas zeae</name>
    <dbReference type="NCBI Taxonomy" id="1646122"/>
    <lineage>
        <taxon>Bacteria</taxon>
        <taxon>Pseudomonadati</taxon>
        <taxon>Pseudomonadota</taxon>
        <taxon>Alphaproteobacteria</taxon>
        <taxon>Sphingomonadales</taxon>
        <taxon>Sphingomonadaceae</taxon>
        <taxon>Sphingomonas</taxon>
    </lineage>
</organism>
<name>A0A7Y6B343_9SPHN</name>
<protein>
    <submittedName>
        <fullName evidence="2">Uncharacterized protein</fullName>
    </submittedName>
</protein>
<evidence type="ECO:0000313" key="3">
    <source>
        <dbReference type="Proteomes" id="UP000536441"/>
    </source>
</evidence>
<evidence type="ECO:0000256" key="1">
    <source>
        <dbReference type="SAM" id="Phobius"/>
    </source>
</evidence>
<evidence type="ECO:0000313" key="2">
    <source>
        <dbReference type="EMBL" id="NUU46541.1"/>
    </source>
</evidence>
<gene>
    <name evidence="2" type="ORF">HP438_06080</name>
</gene>